<keyword evidence="2" id="KW-0378">Hydrolase</keyword>
<dbReference type="InterPro" id="IPR007569">
    <property type="entry name" value="DUF559"/>
</dbReference>
<dbReference type="InterPro" id="IPR047216">
    <property type="entry name" value="Endonuclease_DUF559_bact"/>
</dbReference>
<keyword evidence="3" id="KW-1185">Reference proteome</keyword>
<dbReference type="STRING" id="429728.SAMN05216456_0850"/>
<reference evidence="2 3" key="1">
    <citation type="submission" date="2016-10" db="EMBL/GenBank/DDBJ databases">
        <authorList>
            <person name="de Groot N.N."/>
        </authorList>
    </citation>
    <scope>NUCLEOTIDE SEQUENCE [LARGE SCALE GENOMIC DNA]</scope>
    <source>
        <strain evidence="2 3">IPL20</strain>
    </source>
</reference>
<sequence>MDDQTTFARKLRRDQTPAERRFWVLLLPWRTAGWHFRRQAPIGPFVVDFVCKREKLIFEIDGDSHYFDEGIERDIARTAYLRRLGYTVVRFSNDNVLDSDEGVFEALRRVLGEPDLRS</sequence>
<dbReference type="InterPro" id="IPR011335">
    <property type="entry name" value="Restrct_endonuc-II-like"/>
</dbReference>
<dbReference type="Pfam" id="PF04480">
    <property type="entry name" value="DUF559"/>
    <property type="match status" value="1"/>
</dbReference>
<accession>A0A1I7N581</accession>
<name>A0A1I7N581_9HYPH</name>
<dbReference type="RefSeq" id="WP_092421311.1">
    <property type="nucleotide sequence ID" value="NZ_FPCK01000001.1"/>
</dbReference>
<keyword evidence="2" id="KW-0540">Nuclease</keyword>
<dbReference type="SUPFAM" id="SSF52980">
    <property type="entry name" value="Restriction endonuclease-like"/>
    <property type="match status" value="1"/>
</dbReference>
<protein>
    <submittedName>
        <fullName evidence="2">Very-short-patch-repair endonuclease</fullName>
    </submittedName>
</protein>
<dbReference type="PANTHER" id="PTHR38590:SF1">
    <property type="entry name" value="BLL0828 PROTEIN"/>
    <property type="match status" value="1"/>
</dbReference>
<dbReference type="Gene3D" id="3.40.960.10">
    <property type="entry name" value="VSR Endonuclease"/>
    <property type="match status" value="1"/>
</dbReference>
<evidence type="ECO:0000313" key="2">
    <source>
        <dbReference type="EMBL" id="SFV29837.1"/>
    </source>
</evidence>
<dbReference type="Proteomes" id="UP000199074">
    <property type="component" value="Unassembled WGS sequence"/>
</dbReference>
<gene>
    <name evidence="2" type="ORF">SAMN05216456_0850</name>
</gene>
<dbReference type="OrthoDB" id="9798754at2"/>
<proteinExistence type="predicted"/>
<organism evidence="2 3">
    <name type="scientific">Devosia crocina</name>
    <dbReference type="NCBI Taxonomy" id="429728"/>
    <lineage>
        <taxon>Bacteria</taxon>
        <taxon>Pseudomonadati</taxon>
        <taxon>Pseudomonadota</taxon>
        <taxon>Alphaproteobacteria</taxon>
        <taxon>Hyphomicrobiales</taxon>
        <taxon>Devosiaceae</taxon>
        <taxon>Devosia</taxon>
    </lineage>
</organism>
<dbReference type="CDD" id="cd01038">
    <property type="entry name" value="Endonuclease_DUF559"/>
    <property type="match status" value="1"/>
</dbReference>
<keyword evidence="2" id="KW-0255">Endonuclease</keyword>
<dbReference type="AlphaFoldDB" id="A0A1I7N581"/>
<dbReference type="GO" id="GO:0004519">
    <property type="term" value="F:endonuclease activity"/>
    <property type="evidence" value="ECO:0007669"/>
    <property type="project" value="UniProtKB-KW"/>
</dbReference>
<dbReference type="EMBL" id="FPCK01000001">
    <property type="protein sequence ID" value="SFV29837.1"/>
    <property type="molecule type" value="Genomic_DNA"/>
</dbReference>
<dbReference type="PANTHER" id="PTHR38590">
    <property type="entry name" value="BLL0828 PROTEIN"/>
    <property type="match status" value="1"/>
</dbReference>
<feature type="domain" description="DUF559" evidence="1">
    <location>
        <begin position="3"/>
        <end position="110"/>
    </location>
</feature>
<evidence type="ECO:0000259" key="1">
    <source>
        <dbReference type="Pfam" id="PF04480"/>
    </source>
</evidence>
<evidence type="ECO:0000313" key="3">
    <source>
        <dbReference type="Proteomes" id="UP000199074"/>
    </source>
</evidence>